<dbReference type="OrthoDB" id="158614at2"/>
<dbReference type="Proteomes" id="UP000005710">
    <property type="component" value="Unassembled WGS sequence"/>
</dbReference>
<organism evidence="1 2">
    <name type="scientific">Thermaerobacter subterraneus DSM 13965</name>
    <dbReference type="NCBI Taxonomy" id="867903"/>
    <lineage>
        <taxon>Bacteria</taxon>
        <taxon>Bacillati</taxon>
        <taxon>Bacillota</taxon>
        <taxon>Clostridia</taxon>
        <taxon>Eubacteriales</taxon>
        <taxon>Clostridiales Family XVII. Incertae Sedis</taxon>
        <taxon>Thermaerobacter</taxon>
    </lineage>
</organism>
<dbReference type="Pfam" id="PF19371">
    <property type="entry name" value="DUF5946"/>
    <property type="match status" value="1"/>
</dbReference>
<dbReference type="AlphaFoldDB" id="K6P1S4"/>
<comment type="caution">
    <text evidence="1">The sequence shown here is derived from an EMBL/GenBank/DDBJ whole genome shotgun (WGS) entry which is preliminary data.</text>
</comment>
<dbReference type="STRING" id="867903.ThesuDRAFT_00713"/>
<reference evidence="1" key="2">
    <citation type="submission" date="2012-10" db="EMBL/GenBank/DDBJ databases">
        <title>Improved high-quality draft of Thermaerobacter subterraneus C21, DSM 13965.</title>
        <authorList>
            <consortium name="DOE Joint Genome Institute"/>
            <person name="Eisen J."/>
            <person name="Huntemann M."/>
            <person name="Wei C.-L."/>
            <person name="Han J."/>
            <person name="Detter J.C."/>
            <person name="Han C."/>
            <person name="Tapia R."/>
            <person name="Chen A."/>
            <person name="Kyrpides N."/>
            <person name="Mavromatis K."/>
            <person name="Markowitz V."/>
            <person name="Szeto E."/>
            <person name="Ivanova N."/>
            <person name="Mikhailova N."/>
            <person name="Ovchinnikova G."/>
            <person name="Pagani I."/>
            <person name="Pati A."/>
            <person name="Goodwin L."/>
            <person name="Nordberg H.P."/>
            <person name="Cantor M.N."/>
            <person name="Hua S.X."/>
            <person name="Woyke T."/>
            <person name="Eisen J."/>
            <person name="Klenk H.-P."/>
        </authorList>
    </citation>
    <scope>NUCLEOTIDE SEQUENCE [LARGE SCALE GENOMIC DNA]</scope>
    <source>
        <strain evidence="1">DSM 13965</strain>
    </source>
</reference>
<dbReference type="InterPro" id="IPR045990">
    <property type="entry name" value="DUF5946"/>
</dbReference>
<evidence type="ECO:0000313" key="1">
    <source>
        <dbReference type="EMBL" id="EKP94990.1"/>
    </source>
</evidence>
<dbReference type="EMBL" id="AENY02000002">
    <property type="protein sequence ID" value="EKP94990.1"/>
    <property type="molecule type" value="Genomic_DNA"/>
</dbReference>
<protein>
    <submittedName>
        <fullName evidence="1">Uncharacterized protein</fullName>
    </submittedName>
</protein>
<name>K6P1S4_9FIRM</name>
<dbReference type="eggNOG" id="ENOG50315XY">
    <property type="taxonomic scope" value="Bacteria"/>
</dbReference>
<gene>
    <name evidence="1" type="ORF">ThesuDRAFT_00713</name>
</gene>
<keyword evidence="2" id="KW-1185">Reference proteome</keyword>
<evidence type="ECO:0000313" key="2">
    <source>
        <dbReference type="Proteomes" id="UP000005710"/>
    </source>
</evidence>
<proteinExistence type="predicted"/>
<reference evidence="1" key="1">
    <citation type="submission" date="2010-10" db="EMBL/GenBank/DDBJ databases">
        <authorList>
            <consortium name="US DOE Joint Genome Institute (JGI-PGF)"/>
            <person name="Lucas S."/>
            <person name="Copeland A."/>
            <person name="Lapidus A."/>
            <person name="Bruce D."/>
            <person name="Goodwin L."/>
            <person name="Pitluck S."/>
            <person name="Kyrpides N."/>
            <person name="Mavromatis K."/>
            <person name="Detter J.C."/>
            <person name="Han C."/>
            <person name="Land M."/>
            <person name="Hauser L."/>
            <person name="Markowitz V."/>
            <person name="Cheng J.-F."/>
            <person name="Hugenholtz P."/>
            <person name="Woyke T."/>
            <person name="Wu D."/>
            <person name="Pukall R."/>
            <person name="Wahrenburg C."/>
            <person name="Brambilla E."/>
            <person name="Klenk H.-P."/>
            <person name="Eisen J.A."/>
        </authorList>
    </citation>
    <scope>NUCLEOTIDE SEQUENCE [LARGE SCALE GENOMIC DNA]</scope>
    <source>
        <strain evidence="1">DSM 13965</strain>
    </source>
</reference>
<sequence length="130" mass="14767">MVAENPGRPDPALVHQHCVDAYAAQHVGERTKPITAVFALAGLYLAVERGFTGRQVQKAHVELARRAGRRIAWSRLDPRPGPWALTVLDVLQAGAGKARTLAIKRWAQTAWEGWAHEHQRIRDRWRRWIL</sequence>
<accession>K6P1S4</accession>
<dbReference type="HOGENOM" id="CLU_133846_1_0_9"/>